<evidence type="ECO:0000256" key="5">
    <source>
        <dbReference type="ARBA" id="ARBA00029814"/>
    </source>
</evidence>
<dbReference type="Pfam" id="PF01902">
    <property type="entry name" value="Diphthami_syn_2"/>
    <property type="match status" value="1"/>
</dbReference>
<reference evidence="13" key="1">
    <citation type="submission" date="2022-11" db="UniProtKB">
        <authorList>
            <consortium name="WormBaseParasite"/>
        </authorList>
    </citation>
    <scope>IDENTIFICATION</scope>
</reference>
<accession>A0A914RG76</accession>
<organism evidence="12 13">
    <name type="scientific">Parascaris equorum</name>
    <name type="common">Equine roundworm</name>
    <dbReference type="NCBI Taxonomy" id="6256"/>
    <lineage>
        <taxon>Eukaryota</taxon>
        <taxon>Metazoa</taxon>
        <taxon>Ecdysozoa</taxon>
        <taxon>Nematoda</taxon>
        <taxon>Chromadorea</taxon>
        <taxon>Rhabditida</taxon>
        <taxon>Spirurina</taxon>
        <taxon>Ascaridomorpha</taxon>
        <taxon>Ascaridoidea</taxon>
        <taxon>Ascarididae</taxon>
        <taxon>Parascaris</taxon>
    </lineage>
</organism>
<evidence type="ECO:0000256" key="4">
    <source>
        <dbReference type="ARBA" id="ARBA00018426"/>
    </source>
</evidence>
<sequence>MKVVALVSGGKDSCFNMMKCVADGHEIVCLANLYPSNGGADELDSYMYQTVVSHSISFIAFCVYSQLYRRHVLSNFALFCLLYTAKIGWK</sequence>
<evidence type="ECO:0000313" key="12">
    <source>
        <dbReference type="Proteomes" id="UP000887564"/>
    </source>
</evidence>
<dbReference type="EC" id="6.3.1.14" evidence="3"/>
<dbReference type="Gene3D" id="3.40.50.620">
    <property type="entry name" value="HUPs"/>
    <property type="match status" value="1"/>
</dbReference>
<dbReference type="WBParaSite" id="PEQ_0000378201-mRNA-1">
    <property type="protein sequence ID" value="PEQ_0000378201-mRNA-1"/>
    <property type="gene ID" value="PEQ_0000378201"/>
</dbReference>
<comment type="similarity">
    <text evidence="2">Belongs to the Diphthine--ammonia ligase family.</text>
</comment>
<dbReference type="GO" id="GO:0017178">
    <property type="term" value="F:diphthine-ammonia ligase activity"/>
    <property type="evidence" value="ECO:0007669"/>
    <property type="project" value="UniProtKB-EC"/>
</dbReference>
<comment type="pathway">
    <text evidence="1">Protein modification; peptidyl-diphthamide biosynthesis.</text>
</comment>
<feature type="domain" description="Diphthamide synthase" evidence="11">
    <location>
        <begin position="1"/>
        <end position="62"/>
    </location>
</feature>
<keyword evidence="10" id="KW-0472">Membrane</keyword>
<evidence type="ECO:0000256" key="6">
    <source>
        <dbReference type="ARBA" id="ARBA00031202"/>
    </source>
</evidence>
<dbReference type="InterPro" id="IPR002761">
    <property type="entry name" value="Diphthami_syn_dom"/>
</dbReference>
<evidence type="ECO:0000313" key="13">
    <source>
        <dbReference type="WBParaSite" id="PEQ_0000378201-mRNA-1"/>
    </source>
</evidence>
<dbReference type="InterPro" id="IPR014729">
    <property type="entry name" value="Rossmann-like_a/b/a_fold"/>
</dbReference>
<dbReference type="Proteomes" id="UP000887564">
    <property type="component" value="Unplaced"/>
</dbReference>
<evidence type="ECO:0000256" key="10">
    <source>
        <dbReference type="SAM" id="Phobius"/>
    </source>
</evidence>
<evidence type="ECO:0000256" key="9">
    <source>
        <dbReference type="ARBA" id="ARBA00048108"/>
    </source>
</evidence>
<evidence type="ECO:0000256" key="3">
    <source>
        <dbReference type="ARBA" id="ARBA00012089"/>
    </source>
</evidence>
<dbReference type="InterPro" id="IPR030662">
    <property type="entry name" value="DPH6/MJ0570"/>
</dbReference>
<keyword evidence="12" id="KW-1185">Reference proteome</keyword>
<proteinExistence type="inferred from homology"/>
<evidence type="ECO:0000256" key="8">
    <source>
        <dbReference type="ARBA" id="ARBA00032849"/>
    </source>
</evidence>
<keyword evidence="10" id="KW-1133">Transmembrane helix</keyword>
<feature type="transmembrane region" description="Helical" evidence="10">
    <location>
        <begin position="72"/>
        <end position="89"/>
    </location>
</feature>
<keyword evidence="10" id="KW-0812">Transmembrane</keyword>
<dbReference type="SUPFAM" id="SSF52402">
    <property type="entry name" value="Adenine nucleotide alpha hydrolases-like"/>
    <property type="match status" value="1"/>
</dbReference>
<evidence type="ECO:0000256" key="2">
    <source>
        <dbReference type="ARBA" id="ARBA00008496"/>
    </source>
</evidence>
<dbReference type="PANTHER" id="PTHR12196">
    <property type="entry name" value="DOMAIN OF UNKNOWN FUNCTION 71 DUF71 -CONTAINING PROTEIN"/>
    <property type="match status" value="1"/>
</dbReference>
<dbReference type="GO" id="GO:0017183">
    <property type="term" value="P:protein histidyl modification to diphthamide"/>
    <property type="evidence" value="ECO:0007669"/>
    <property type="project" value="TreeGrafter"/>
</dbReference>
<feature type="transmembrane region" description="Helical" evidence="10">
    <location>
        <begin position="46"/>
        <end position="65"/>
    </location>
</feature>
<dbReference type="AlphaFoldDB" id="A0A914RG76"/>
<protein>
    <recommendedName>
        <fullName evidence="4">Diphthine--ammonia ligase</fullName>
        <ecNumber evidence="3">6.3.1.14</ecNumber>
    </recommendedName>
    <alternativeName>
        <fullName evidence="6">ATP-binding domain-containing protein 4</fullName>
    </alternativeName>
    <alternativeName>
        <fullName evidence="5">Diphthamide synthase</fullName>
    </alternativeName>
    <alternativeName>
        <fullName evidence="7">Diphthamide synthetase</fullName>
    </alternativeName>
    <alternativeName>
        <fullName evidence="8">Protein DPH6 homolog</fullName>
    </alternativeName>
</protein>
<evidence type="ECO:0000259" key="11">
    <source>
        <dbReference type="Pfam" id="PF01902"/>
    </source>
</evidence>
<evidence type="ECO:0000256" key="1">
    <source>
        <dbReference type="ARBA" id="ARBA00005156"/>
    </source>
</evidence>
<dbReference type="PANTHER" id="PTHR12196:SF2">
    <property type="entry name" value="DIPHTHINE--AMMONIA LIGASE"/>
    <property type="match status" value="1"/>
</dbReference>
<comment type="catalytic activity">
    <reaction evidence="9">
        <text>diphthine-[translation elongation factor 2] + NH4(+) + ATP = diphthamide-[translation elongation factor 2] + AMP + diphosphate + H(+)</text>
        <dbReference type="Rhea" id="RHEA:19753"/>
        <dbReference type="Rhea" id="RHEA-COMP:10172"/>
        <dbReference type="Rhea" id="RHEA-COMP:10174"/>
        <dbReference type="ChEBI" id="CHEBI:15378"/>
        <dbReference type="ChEBI" id="CHEBI:16692"/>
        <dbReference type="ChEBI" id="CHEBI:28938"/>
        <dbReference type="ChEBI" id="CHEBI:30616"/>
        <dbReference type="ChEBI" id="CHEBI:33019"/>
        <dbReference type="ChEBI" id="CHEBI:82696"/>
        <dbReference type="ChEBI" id="CHEBI:456215"/>
        <dbReference type="EC" id="6.3.1.14"/>
    </reaction>
</comment>
<evidence type="ECO:0000256" key="7">
    <source>
        <dbReference type="ARBA" id="ARBA00031552"/>
    </source>
</evidence>
<name>A0A914RG76_PAREQ</name>